<dbReference type="PROSITE" id="PS51464">
    <property type="entry name" value="SIS"/>
    <property type="match status" value="1"/>
</dbReference>
<accession>A0A173U692</accession>
<keyword evidence="1" id="KW-0805">Transcription regulation</keyword>
<dbReference type="PANTHER" id="PTHR30514">
    <property type="entry name" value="GLUCOKINASE"/>
    <property type="match status" value="1"/>
</dbReference>
<dbReference type="EMBL" id="CYYC01000028">
    <property type="protein sequence ID" value="CUN09856.1"/>
    <property type="molecule type" value="Genomic_DNA"/>
</dbReference>
<dbReference type="InterPro" id="IPR009057">
    <property type="entry name" value="Homeodomain-like_sf"/>
</dbReference>
<dbReference type="AlphaFoldDB" id="A0A173U692"/>
<protein>
    <submittedName>
        <fullName evidence="6">MurPQ operon repressor</fullName>
    </submittedName>
</protein>
<dbReference type="GO" id="GO:0003700">
    <property type="term" value="F:DNA-binding transcription factor activity"/>
    <property type="evidence" value="ECO:0007669"/>
    <property type="project" value="InterPro"/>
</dbReference>
<dbReference type="CDD" id="cd05013">
    <property type="entry name" value="SIS_RpiR"/>
    <property type="match status" value="1"/>
</dbReference>
<evidence type="ECO:0000256" key="1">
    <source>
        <dbReference type="ARBA" id="ARBA00023015"/>
    </source>
</evidence>
<dbReference type="Proteomes" id="UP000095390">
    <property type="component" value="Unassembled WGS sequence"/>
</dbReference>
<dbReference type="InterPro" id="IPR000281">
    <property type="entry name" value="HTH_RpiR"/>
</dbReference>
<evidence type="ECO:0000256" key="2">
    <source>
        <dbReference type="ARBA" id="ARBA00023125"/>
    </source>
</evidence>
<evidence type="ECO:0000259" key="5">
    <source>
        <dbReference type="PROSITE" id="PS51464"/>
    </source>
</evidence>
<dbReference type="SUPFAM" id="SSF46689">
    <property type="entry name" value="Homeodomain-like"/>
    <property type="match status" value="1"/>
</dbReference>
<dbReference type="PROSITE" id="PS51071">
    <property type="entry name" value="HTH_RPIR"/>
    <property type="match status" value="1"/>
</dbReference>
<dbReference type="OrthoDB" id="9762536at2"/>
<dbReference type="InterPro" id="IPR036388">
    <property type="entry name" value="WH-like_DNA-bd_sf"/>
</dbReference>
<gene>
    <name evidence="6" type="primary">murR_2</name>
    <name evidence="6" type="ORF">ERS852578_02173</name>
</gene>
<evidence type="ECO:0000259" key="4">
    <source>
        <dbReference type="PROSITE" id="PS51071"/>
    </source>
</evidence>
<dbReference type="InterPro" id="IPR046348">
    <property type="entry name" value="SIS_dom_sf"/>
</dbReference>
<evidence type="ECO:0000256" key="3">
    <source>
        <dbReference type="ARBA" id="ARBA00023163"/>
    </source>
</evidence>
<reference evidence="6 7" key="1">
    <citation type="submission" date="2015-09" db="EMBL/GenBank/DDBJ databases">
        <authorList>
            <consortium name="Pathogen Informatics"/>
        </authorList>
    </citation>
    <scope>NUCLEOTIDE SEQUENCE [LARGE SCALE GENOMIC DNA]</scope>
    <source>
        <strain evidence="6 7">2789STDY5834966</strain>
    </source>
</reference>
<dbReference type="InterPro" id="IPR001347">
    <property type="entry name" value="SIS_dom"/>
</dbReference>
<dbReference type="InterPro" id="IPR035472">
    <property type="entry name" value="RpiR-like_SIS"/>
</dbReference>
<dbReference type="Gene3D" id="1.10.10.10">
    <property type="entry name" value="Winged helix-like DNA-binding domain superfamily/Winged helix DNA-binding domain"/>
    <property type="match status" value="1"/>
</dbReference>
<organism evidence="6 7">
    <name type="scientific">Anaerobutyricum hallii</name>
    <dbReference type="NCBI Taxonomy" id="39488"/>
    <lineage>
        <taxon>Bacteria</taxon>
        <taxon>Bacillati</taxon>
        <taxon>Bacillota</taxon>
        <taxon>Clostridia</taxon>
        <taxon>Lachnospirales</taxon>
        <taxon>Lachnospiraceae</taxon>
        <taxon>Anaerobutyricum</taxon>
    </lineage>
</organism>
<keyword evidence="2" id="KW-0238">DNA-binding</keyword>
<evidence type="ECO:0000313" key="6">
    <source>
        <dbReference type="EMBL" id="CUN09856.1"/>
    </source>
</evidence>
<proteinExistence type="predicted"/>
<dbReference type="Pfam" id="PF01380">
    <property type="entry name" value="SIS"/>
    <property type="match status" value="1"/>
</dbReference>
<dbReference type="GO" id="GO:0003677">
    <property type="term" value="F:DNA binding"/>
    <property type="evidence" value="ECO:0007669"/>
    <property type="project" value="UniProtKB-KW"/>
</dbReference>
<name>A0A173U692_9FIRM</name>
<feature type="domain" description="SIS" evidence="5">
    <location>
        <begin position="114"/>
        <end position="255"/>
    </location>
</feature>
<dbReference type="SUPFAM" id="SSF53697">
    <property type="entry name" value="SIS domain"/>
    <property type="match status" value="1"/>
</dbReference>
<dbReference type="Pfam" id="PF01418">
    <property type="entry name" value="HTH_6"/>
    <property type="match status" value="1"/>
</dbReference>
<dbReference type="PANTHER" id="PTHR30514:SF21">
    <property type="entry name" value="RPIR-FAMILY TRANSCRIPTIONAL REGULATOR"/>
    <property type="match status" value="1"/>
</dbReference>
<keyword evidence="3" id="KW-0804">Transcription</keyword>
<feature type="domain" description="HTH rpiR-type" evidence="4">
    <location>
        <begin position="6"/>
        <end position="81"/>
    </location>
</feature>
<dbReference type="InterPro" id="IPR047640">
    <property type="entry name" value="RpiR-like"/>
</dbReference>
<dbReference type="GO" id="GO:0097367">
    <property type="term" value="F:carbohydrate derivative binding"/>
    <property type="evidence" value="ECO:0007669"/>
    <property type="project" value="InterPro"/>
</dbReference>
<dbReference type="Gene3D" id="3.40.50.10490">
    <property type="entry name" value="Glucose-6-phosphate isomerase like protein, domain 1"/>
    <property type="match status" value="1"/>
</dbReference>
<dbReference type="GO" id="GO:1901135">
    <property type="term" value="P:carbohydrate derivative metabolic process"/>
    <property type="evidence" value="ECO:0007669"/>
    <property type="project" value="InterPro"/>
</dbReference>
<dbReference type="RefSeq" id="WP_022169397.1">
    <property type="nucleotide sequence ID" value="NZ_CAKXER010000127.1"/>
</dbReference>
<evidence type="ECO:0000313" key="7">
    <source>
        <dbReference type="Proteomes" id="UP000095390"/>
    </source>
</evidence>
<sequence>MEYYIKSVIPVIESNYNKFTMVEKTIADFFINNQKKINFSAKSVATKLFVSEASLSRFAQKCGYRGYREFIYQYEESFVEKKESMTGNTLMILNAYQELLNRSYSLVDEKQIERIGSYLNATKKVIVCGKGSSGLAAREMEIRFMRIGVDVDSITDTDLMRMQAVFQNENSLVFGFSIGGQKEEVIFLLKEAKKRGAKTVLFTANNRDDYKEFCTEVLLIPSLRHLNHGNVISPQFPILIMIDIIYSYYVEQDKTKKKILHDRTVQALEETYTEKAE</sequence>